<evidence type="ECO:0000256" key="4">
    <source>
        <dbReference type="ARBA" id="ARBA00019468"/>
    </source>
</evidence>
<dbReference type="InterPro" id="IPR004358">
    <property type="entry name" value="Sig_transdc_His_kin-like_C"/>
</dbReference>
<dbReference type="SUPFAM" id="SSF47384">
    <property type="entry name" value="Homodimeric domain of signal transducing histidine kinase"/>
    <property type="match status" value="1"/>
</dbReference>
<dbReference type="SUPFAM" id="SSF103190">
    <property type="entry name" value="Sensory domain-like"/>
    <property type="match status" value="1"/>
</dbReference>
<dbReference type="GO" id="GO:0000155">
    <property type="term" value="F:phosphorelay sensor kinase activity"/>
    <property type="evidence" value="ECO:0007669"/>
    <property type="project" value="InterPro"/>
</dbReference>
<proteinExistence type="predicted"/>
<dbReference type="InterPro" id="IPR005467">
    <property type="entry name" value="His_kinase_dom"/>
</dbReference>
<gene>
    <name evidence="22" type="ORF">MD483_19315</name>
</gene>
<dbReference type="GO" id="GO:0005524">
    <property type="term" value="F:ATP binding"/>
    <property type="evidence" value="ECO:0007669"/>
    <property type="project" value="UniProtKB-KW"/>
</dbReference>
<keyword evidence="8" id="KW-0808">Transferase</keyword>
<dbReference type="InterPro" id="IPR043056">
    <property type="entry name" value="LuxQ-periplasm_N"/>
</dbReference>
<dbReference type="SMART" id="SM00448">
    <property type="entry name" value="REC"/>
    <property type="match status" value="1"/>
</dbReference>
<evidence type="ECO:0000256" key="6">
    <source>
        <dbReference type="ARBA" id="ARBA00022519"/>
    </source>
</evidence>
<evidence type="ECO:0000256" key="8">
    <source>
        <dbReference type="ARBA" id="ARBA00022679"/>
    </source>
</evidence>
<evidence type="ECO:0000256" key="14">
    <source>
        <dbReference type="ARBA" id="ARBA00022912"/>
    </source>
</evidence>
<feature type="domain" description="Histidine kinase" evidence="20">
    <location>
        <begin position="462"/>
        <end position="682"/>
    </location>
</feature>
<dbReference type="InterPro" id="IPR003661">
    <property type="entry name" value="HisK_dim/P_dom"/>
</dbReference>
<keyword evidence="5" id="KW-1003">Cell membrane</keyword>
<keyword evidence="9 19" id="KW-0812">Transmembrane</keyword>
<dbReference type="InterPro" id="IPR015387">
    <property type="entry name" value="LuxQ-periplasm_dom"/>
</dbReference>
<accession>A0A9X3HTM3</accession>
<dbReference type="InterPro" id="IPR029151">
    <property type="entry name" value="Sensor-like_sf"/>
</dbReference>
<dbReference type="GO" id="GO:0004721">
    <property type="term" value="F:phosphoprotein phosphatase activity"/>
    <property type="evidence" value="ECO:0007669"/>
    <property type="project" value="UniProtKB-KW"/>
</dbReference>
<keyword evidence="11" id="KW-0418">Kinase</keyword>
<keyword evidence="10" id="KW-0547">Nucleotide-binding</keyword>
<dbReference type="PRINTS" id="PR00344">
    <property type="entry name" value="BCTRLSENSOR"/>
</dbReference>
<dbReference type="Pfam" id="PF00512">
    <property type="entry name" value="HisKA"/>
    <property type="match status" value="1"/>
</dbReference>
<dbReference type="InterPro" id="IPR036097">
    <property type="entry name" value="HisK_dim/P_sf"/>
</dbReference>
<dbReference type="InterPro" id="IPR011006">
    <property type="entry name" value="CheY-like_superfamily"/>
</dbReference>
<evidence type="ECO:0000256" key="19">
    <source>
        <dbReference type="SAM" id="Phobius"/>
    </source>
</evidence>
<dbReference type="CDD" id="cd00082">
    <property type="entry name" value="HisKA"/>
    <property type="match status" value="1"/>
</dbReference>
<evidence type="ECO:0000256" key="5">
    <source>
        <dbReference type="ARBA" id="ARBA00022475"/>
    </source>
</evidence>
<evidence type="ECO:0000256" key="10">
    <source>
        <dbReference type="ARBA" id="ARBA00022741"/>
    </source>
</evidence>
<dbReference type="Gene3D" id="3.30.565.10">
    <property type="entry name" value="Histidine kinase-like ATPase, C-terminal domain"/>
    <property type="match status" value="1"/>
</dbReference>
<keyword evidence="15 19" id="KW-1133">Transmembrane helix</keyword>
<keyword evidence="6" id="KW-0997">Cell inner membrane</keyword>
<evidence type="ECO:0000313" key="23">
    <source>
        <dbReference type="Proteomes" id="UP001155586"/>
    </source>
</evidence>
<feature type="modified residue" description="4-aspartylphosphate" evidence="18">
    <location>
        <position position="756"/>
    </location>
</feature>
<evidence type="ECO:0000256" key="11">
    <source>
        <dbReference type="ARBA" id="ARBA00022777"/>
    </source>
</evidence>
<sequence>MIAALTLIVLFQNYQVSSQLISEEIKRTTKQTSSLVQGIVNFKLTSLQIQQDSYSRNDTLVKAIRASLQGEISQFFDSVDETEPDYTPDFRYITINNQLIWDDSSYQFYGMETSALAQLSQDMTLSSNWHITQVPSSLGARYILARKTPIVDSASGEVMATLHIGVVLNNNFGLIEALKRGSNSENVLMLVGSQVIASTLSKKDDYTQLDVINQFAEHDNTSAYLVGETEIRINGVPTYLSVYTVQNNDSILQFKRHHYFWILTLLALMSVVAVTTRYWIQRRVTQELGSLMQYTSDTVERRYIEPFNGSKIEEFDQIGQALELSFKRLTEQEKQFEDLFNFSLSPILVWNRERRVIKMNPAAQKYFNASKVEDPTFHQLVEKLLPQVMMAARGATLTGLNIPLNDKVFRWNLSPIRVEHQTQHILAQGQDITSLILAEQQSETARLEAEESARVRADFLAKMSHELRTPLNGILGVSQLLKRGLNEPEQKEHVDILCNSGEHLLAVLNDILDFSKIEQGKFNIQHTEFRLIETNQAVEKIFSPLCDEKGISLSVQTDFEPDIILNSDQVRLNQILFNLVSNAVKFTHQGFVNVLVSLKTADKQSQLSVVVEDSGIGISKNKTDTIFEPFVQAESTTTREYGGSGLGLTIVNSLVDLLGGTIDVHSELGRGSRFEVVIPVDVVDCHGSQPNTANDVNPDELFDRQLSVLLVEDNHTNAFIAKAFCEKYGMEVTWVQDGIQSIESVQKHQYDLVLMDNQLPNLGGVEAARIIKEELQSEVPVFACTADGMLDTKREFLAAGADYVLVKPLKEKALFDAFMYLKSHYLSDDLVE</sequence>
<dbReference type="Gene3D" id="1.10.287.130">
    <property type="match status" value="1"/>
</dbReference>
<dbReference type="InterPro" id="IPR003594">
    <property type="entry name" value="HATPase_dom"/>
</dbReference>
<evidence type="ECO:0000256" key="1">
    <source>
        <dbReference type="ARBA" id="ARBA00000085"/>
    </source>
</evidence>
<dbReference type="Gene3D" id="2.20.20.100">
    <property type="entry name" value="LuxQ periplasmic domain, C-terminal subdomain"/>
    <property type="match status" value="1"/>
</dbReference>
<reference evidence="22" key="1">
    <citation type="submission" date="2022-02" db="EMBL/GenBank/DDBJ databases">
        <title>Vibrio sp. nov., a new bacterium isolated from Bohai sea, China.</title>
        <authorList>
            <person name="Yuan Y."/>
        </authorList>
    </citation>
    <scope>NUCLEOTIDE SEQUENCE</scope>
    <source>
        <strain evidence="22">DBSS07</strain>
    </source>
</reference>
<keyword evidence="16" id="KW-0902">Two-component regulatory system</keyword>
<dbReference type="Gene3D" id="3.40.50.2300">
    <property type="match status" value="1"/>
</dbReference>
<dbReference type="PROSITE" id="PS50110">
    <property type="entry name" value="RESPONSE_REGULATORY"/>
    <property type="match status" value="1"/>
</dbReference>
<dbReference type="SUPFAM" id="SSF52172">
    <property type="entry name" value="CheY-like"/>
    <property type="match status" value="1"/>
</dbReference>
<evidence type="ECO:0000256" key="3">
    <source>
        <dbReference type="ARBA" id="ARBA00012438"/>
    </source>
</evidence>
<keyword evidence="7 18" id="KW-0597">Phosphoprotein</keyword>
<protein>
    <recommendedName>
        <fullName evidence="4">Autoinducer 2 sensor kinase/phosphatase LuxQ</fullName>
        <ecNumber evidence="3">2.7.13.3</ecNumber>
    </recommendedName>
</protein>
<evidence type="ECO:0000256" key="13">
    <source>
        <dbReference type="ARBA" id="ARBA00022840"/>
    </source>
</evidence>
<name>A0A9X3HTM3_9VIBR</name>
<dbReference type="Gene3D" id="3.30.450.220">
    <property type="entry name" value="LuxQ periplasmic domain, N-terminal subdomain"/>
    <property type="match status" value="1"/>
</dbReference>
<evidence type="ECO:0000259" key="21">
    <source>
        <dbReference type="PROSITE" id="PS50110"/>
    </source>
</evidence>
<dbReference type="CDD" id="cd16922">
    <property type="entry name" value="HATPase_EvgS-ArcB-TorS-like"/>
    <property type="match status" value="1"/>
</dbReference>
<keyword evidence="23" id="KW-1185">Reference proteome</keyword>
<evidence type="ECO:0000256" key="18">
    <source>
        <dbReference type="PROSITE-ProRule" id="PRU00169"/>
    </source>
</evidence>
<evidence type="ECO:0000256" key="17">
    <source>
        <dbReference type="ARBA" id="ARBA00023136"/>
    </source>
</evidence>
<feature type="transmembrane region" description="Helical" evidence="19">
    <location>
        <begin position="259"/>
        <end position="280"/>
    </location>
</feature>
<dbReference type="NCBIfam" id="NF041947">
    <property type="entry name" value="LuxQ_Vibrio"/>
    <property type="match status" value="1"/>
</dbReference>
<keyword evidence="17 19" id="KW-0472">Membrane</keyword>
<dbReference type="FunFam" id="1.10.287.130:FF:000091">
    <property type="entry name" value="Autoinducer 2 sensor kinase/phosphatase LuxQ"/>
    <property type="match status" value="1"/>
</dbReference>
<dbReference type="SMART" id="SM00387">
    <property type="entry name" value="HATPase_c"/>
    <property type="match status" value="1"/>
</dbReference>
<dbReference type="FunFam" id="3.30.565.10:FF:000010">
    <property type="entry name" value="Sensor histidine kinase RcsC"/>
    <property type="match status" value="1"/>
</dbReference>
<organism evidence="22 23">
    <name type="scientific">Vibrio paucivorans</name>
    <dbReference type="NCBI Taxonomy" id="2829489"/>
    <lineage>
        <taxon>Bacteria</taxon>
        <taxon>Pseudomonadati</taxon>
        <taxon>Pseudomonadota</taxon>
        <taxon>Gammaproteobacteria</taxon>
        <taxon>Vibrionales</taxon>
        <taxon>Vibrionaceae</taxon>
        <taxon>Vibrio</taxon>
    </lineage>
</organism>
<dbReference type="InterPro" id="IPR053413">
    <property type="entry name" value="AI-2_sensor_kinase/phosphatase"/>
</dbReference>
<evidence type="ECO:0000313" key="22">
    <source>
        <dbReference type="EMBL" id="MCW8335965.1"/>
    </source>
</evidence>
<dbReference type="AlphaFoldDB" id="A0A9X3HTM3"/>
<dbReference type="InterPro" id="IPR035965">
    <property type="entry name" value="PAS-like_dom_sf"/>
</dbReference>
<comment type="catalytic activity">
    <reaction evidence="1">
        <text>ATP + protein L-histidine = ADP + protein N-phospho-L-histidine.</text>
        <dbReference type="EC" id="2.7.13.3"/>
    </reaction>
</comment>
<dbReference type="InterPro" id="IPR036890">
    <property type="entry name" value="HATPase_C_sf"/>
</dbReference>
<dbReference type="PANTHER" id="PTHR43047">
    <property type="entry name" value="TWO-COMPONENT HISTIDINE PROTEIN KINASE"/>
    <property type="match status" value="1"/>
</dbReference>
<dbReference type="SUPFAM" id="SSF55874">
    <property type="entry name" value="ATPase domain of HSP90 chaperone/DNA topoisomerase II/histidine kinase"/>
    <property type="match status" value="1"/>
</dbReference>
<dbReference type="Proteomes" id="UP001155586">
    <property type="component" value="Unassembled WGS sequence"/>
</dbReference>
<dbReference type="Pfam" id="PF00072">
    <property type="entry name" value="Response_reg"/>
    <property type="match status" value="1"/>
</dbReference>
<evidence type="ECO:0000259" key="20">
    <source>
        <dbReference type="PROSITE" id="PS50109"/>
    </source>
</evidence>
<evidence type="ECO:0000256" key="2">
    <source>
        <dbReference type="ARBA" id="ARBA00004429"/>
    </source>
</evidence>
<evidence type="ECO:0000256" key="12">
    <source>
        <dbReference type="ARBA" id="ARBA00022801"/>
    </source>
</evidence>
<dbReference type="EMBL" id="JAKRRX010000161">
    <property type="protein sequence ID" value="MCW8335965.1"/>
    <property type="molecule type" value="Genomic_DNA"/>
</dbReference>
<dbReference type="Gene3D" id="3.30.450.20">
    <property type="entry name" value="PAS domain"/>
    <property type="match status" value="1"/>
</dbReference>
<dbReference type="EC" id="2.7.13.3" evidence="3"/>
<keyword evidence="13 22" id="KW-0067">ATP-binding</keyword>
<keyword evidence="14" id="KW-0904">Protein phosphatase</keyword>
<evidence type="ECO:0000256" key="15">
    <source>
        <dbReference type="ARBA" id="ARBA00022989"/>
    </source>
</evidence>
<dbReference type="PANTHER" id="PTHR43047:SF78">
    <property type="entry name" value="SENSORY_REGULATORY PROTEIN RPFC"/>
    <property type="match status" value="1"/>
</dbReference>
<dbReference type="InterPro" id="IPR001789">
    <property type="entry name" value="Sig_transdc_resp-reg_receiver"/>
</dbReference>
<evidence type="ECO:0000256" key="9">
    <source>
        <dbReference type="ARBA" id="ARBA00022692"/>
    </source>
</evidence>
<dbReference type="SUPFAM" id="SSF55785">
    <property type="entry name" value="PYP-like sensor domain (PAS domain)"/>
    <property type="match status" value="1"/>
</dbReference>
<dbReference type="Pfam" id="PF09308">
    <property type="entry name" value="LuxQ-periplasm"/>
    <property type="match status" value="1"/>
</dbReference>
<feature type="domain" description="Response regulatory" evidence="21">
    <location>
        <begin position="707"/>
        <end position="822"/>
    </location>
</feature>
<comment type="subcellular location">
    <subcellularLocation>
        <location evidence="2">Cell inner membrane</location>
        <topology evidence="2">Multi-pass membrane protein</topology>
    </subcellularLocation>
</comment>
<evidence type="ECO:0000256" key="7">
    <source>
        <dbReference type="ARBA" id="ARBA00022553"/>
    </source>
</evidence>
<dbReference type="PROSITE" id="PS50109">
    <property type="entry name" value="HIS_KIN"/>
    <property type="match status" value="1"/>
</dbReference>
<dbReference type="Pfam" id="PF02518">
    <property type="entry name" value="HATPase_c"/>
    <property type="match status" value="1"/>
</dbReference>
<dbReference type="SMART" id="SM00388">
    <property type="entry name" value="HisKA"/>
    <property type="match status" value="1"/>
</dbReference>
<dbReference type="CDD" id="cd17546">
    <property type="entry name" value="REC_hyHK_CKI1_RcsC-like"/>
    <property type="match status" value="1"/>
</dbReference>
<dbReference type="GO" id="GO:0005886">
    <property type="term" value="C:plasma membrane"/>
    <property type="evidence" value="ECO:0007669"/>
    <property type="project" value="UniProtKB-SubCell"/>
</dbReference>
<keyword evidence="12" id="KW-0378">Hydrolase</keyword>
<comment type="caution">
    <text evidence="22">The sequence shown here is derived from an EMBL/GenBank/DDBJ whole genome shotgun (WGS) entry which is preliminary data.</text>
</comment>
<evidence type="ECO:0000256" key="16">
    <source>
        <dbReference type="ARBA" id="ARBA00023012"/>
    </source>
</evidence>